<dbReference type="Proteomes" id="UP000242469">
    <property type="component" value="Unassembled WGS sequence"/>
</dbReference>
<dbReference type="InterPro" id="IPR029063">
    <property type="entry name" value="SAM-dependent_MTases_sf"/>
</dbReference>
<keyword evidence="2" id="KW-0489">Methyltransferase</keyword>
<dbReference type="RefSeq" id="WP_091824419.1">
    <property type="nucleotide sequence ID" value="NZ_FNRJ01000003.1"/>
</dbReference>
<keyword evidence="3" id="KW-1185">Reference proteome</keyword>
<evidence type="ECO:0000259" key="1">
    <source>
        <dbReference type="Pfam" id="PF08241"/>
    </source>
</evidence>
<dbReference type="EMBL" id="FNRJ01000003">
    <property type="protein sequence ID" value="SEA44802.1"/>
    <property type="molecule type" value="Genomic_DNA"/>
</dbReference>
<keyword evidence="2" id="KW-0808">Transferase</keyword>
<dbReference type="Pfam" id="PF08241">
    <property type="entry name" value="Methyltransf_11"/>
    <property type="match status" value="1"/>
</dbReference>
<evidence type="ECO:0000313" key="3">
    <source>
        <dbReference type="Proteomes" id="UP000242469"/>
    </source>
</evidence>
<dbReference type="GO" id="GO:0008757">
    <property type="term" value="F:S-adenosylmethionine-dependent methyltransferase activity"/>
    <property type="evidence" value="ECO:0007669"/>
    <property type="project" value="InterPro"/>
</dbReference>
<dbReference type="GO" id="GO:0032259">
    <property type="term" value="P:methylation"/>
    <property type="evidence" value="ECO:0007669"/>
    <property type="project" value="UniProtKB-KW"/>
</dbReference>
<evidence type="ECO:0000313" key="2">
    <source>
        <dbReference type="EMBL" id="SEA44802.1"/>
    </source>
</evidence>
<name>A0A1H4BAD5_9GAMM</name>
<dbReference type="InterPro" id="IPR013216">
    <property type="entry name" value="Methyltransf_11"/>
</dbReference>
<proteinExistence type="predicted"/>
<dbReference type="SUPFAM" id="SSF53335">
    <property type="entry name" value="S-adenosyl-L-methionine-dependent methyltransferases"/>
    <property type="match status" value="1"/>
</dbReference>
<accession>A0A1H4BAD5</accession>
<dbReference type="OrthoDB" id="6191410at2"/>
<dbReference type="Gene3D" id="3.40.50.150">
    <property type="entry name" value="Vaccinia Virus protein VP39"/>
    <property type="match status" value="1"/>
</dbReference>
<organism evidence="2 3">
    <name type="scientific">Marinobacterium iners DSM 11526</name>
    <dbReference type="NCBI Taxonomy" id="1122198"/>
    <lineage>
        <taxon>Bacteria</taxon>
        <taxon>Pseudomonadati</taxon>
        <taxon>Pseudomonadota</taxon>
        <taxon>Gammaproteobacteria</taxon>
        <taxon>Oceanospirillales</taxon>
        <taxon>Oceanospirillaceae</taxon>
        <taxon>Marinobacterium</taxon>
    </lineage>
</organism>
<protein>
    <submittedName>
        <fullName evidence="2">Methyltransferase domain-containing protein</fullName>
    </submittedName>
</protein>
<reference evidence="3" key="1">
    <citation type="submission" date="2016-10" db="EMBL/GenBank/DDBJ databases">
        <authorList>
            <person name="Varghese N."/>
            <person name="Submissions S."/>
        </authorList>
    </citation>
    <scope>NUCLEOTIDE SEQUENCE [LARGE SCALE GENOMIC DNA]</scope>
    <source>
        <strain evidence="3">DSM 11526</strain>
    </source>
</reference>
<gene>
    <name evidence="2" type="ORF">SAMN02745729_103225</name>
</gene>
<dbReference type="CDD" id="cd02440">
    <property type="entry name" value="AdoMet_MTases"/>
    <property type="match status" value="1"/>
</dbReference>
<dbReference type="STRING" id="1122198.SAMN02745729_103225"/>
<feature type="domain" description="Methyltransferase type 11" evidence="1">
    <location>
        <begin position="74"/>
        <end position="131"/>
    </location>
</feature>
<sequence>MKFNEQLPVEQLIPPLCQWFDTPLGQEVVQAEQALAESVLPTLFGYHLLQVGLDHRQVLFDASPVSRKVMLMPQMQLGAQPLTIIADHDELPVCSNELDVVILHHALDYAANPHQVLREAARVLRPGGFMLSFSFNPASYWGLWSRLKRRNLPPWGGHLISHGRLHDWLSLLEMTEVRAQTACHHLPLENRLWRCRLSLFERLSRRVPGCSGAVLMVLARKDVAGMTPIRPGWKRRRLLSLPVAEPKPTARGKSF</sequence>
<dbReference type="AlphaFoldDB" id="A0A1H4BAD5"/>